<dbReference type="Proteomes" id="UP000236311">
    <property type="component" value="Unassembled WGS sequence"/>
</dbReference>
<dbReference type="GO" id="GO:0000272">
    <property type="term" value="P:polysaccharide catabolic process"/>
    <property type="evidence" value="ECO:0007669"/>
    <property type="project" value="TreeGrafter"/>
</dbReference>
<evidence type="ECO:0000256" key="1">
    <source>
        <dbReference type="ARBA" id="ARBA00022801"/>
    </source>
</evidence>
<keyword evidence="5" id="KW-0326">Glycosidase</keyword>
<sequence length="364" mass="40736">MRNQDWMGNVQDKMVYLQDHLNGRVPWYAEKGKYIGCREDFWVSGFWPGMLWIMYGMTGREYFRDAAWEWDARLEACFVKENNLHHDVGFQFLPTAVIKYKLTGDEQARRRGLLAAGFLAGRFNPAGNFIRAWNQDKTGWAIIDSAMNLSLLFWAAEETGDPRFAHIAAAHAGTVLTEFIRPDGSVCHVVSFDPFTGKKIESLGGQGYDGKSAWSRGQAWAVYGMANTWRYTKDGKFLEAAERVAGYFLAHLEKSGLPCWDFRAPDREAEPLDSSAAAIAVCGLLELAEAGTEKADFYREAAGKLLGNLELRCGAPGEASWEGLLLHGTGHRPAGEQVDVSLIYGDYFYLEALARLEGWGVKIF</sequence>
<feature type="binding site" evidence="4">
    <location>
        <position position="220"/>
    </location>
    <ligand>
        <name>substrate</name>
    </ligand>
</feature>
<keyword evidence="6" id="KW-1185">Reference proteome</keyword>
<feature type="active site" description="Proton donor" evidence="3">
    <location>
        <position position="144"/>
    </location>
</feature>
<gene>
    <name evidence="5" type="primary">ugl</name>
    <name evidence="5" type="ORF">AMURIS_01372</name>
</gene>
<comment type="similarity">
    <text evidence="2">Belongs to the glycosyl hydrolase 88 family.</text>
</comment>
<dbReference type="GO" id="GO:0102212">
    <property type="term" value="F:unsaturated chondroitin disaccharide hydrolase activity"/>
    <property type="evidence" value="ECO:0007669"/>
    <property type="project" value="UniProtKB-EC"/>
</dbReference>
<dbReference type="PANTHER" id="PTHR36845:SF1">
    <property type="entry name" value="HYDROLASE, PUTATIVE (AFU_ORTHOLOGUE AFUA_7G05090)-RELATED"/>
    <property type="match status" value="1"/>
</dbReference>
<organism evidence="5 6">
    <name type="scientific">Acetatifactor muris</name>
    <dbReference type="NCBI Taxonomy" id="879566"/>
    <lineage>
        <taxon>Bacteria</taxon>
        <taxon>Bacillati</taxon>
        <taxon>Bacillota</taxon>
        <taxon>Clostridia</taxon>
        <taxon>Lachnospirales</taxon>
        <taxon>Lachnospiraceae</taxon>
        <taxon>Acetatifactor</taxon>
    </lineage>
</organism>
<dbReference type="EC" id="3.2.1.180" evidence="5"/>
<feature type="binding site" evidence="4">
    <location>
        <position position="144"/>
    </location>
    <ligand>
        <name>substrate</name>
    </ligand>
</feature>
<keyword evidence="1 5" id="KW-0378">Hydrolase</keyword>
<evidence type="ECO:0000256" key="4">
    <source>
        <dbReference type="PIRSR" id="PIRSR610905-2"/>
    </source>
</evidence>
<dbReference type="InterPro" id="IPR008928">
    <property type="entry name" value="6-hairpin_glycosidase_sf"/>
</dbReference>
<dbReference type="InterPro" id="IPR012341">
    <property type="entry name" value="6hp_glycosidase-like_sf"/>
</dbReference>
<dbReference type="PANTHER" id="PTHR36845">
    <property type="entry name" value="HYDROLASE, PUTATIVE (AFU_ORTHOLOGUE AFUA_7G05090)-RELATED"/>
    <property type="match status" value="1"/>
</dbReference>
<dbReference type="OrthoDB" id="428577at2"/>
<dbReference type="GO" id="GO:0052757">
    <property type="term" value="F:chondroitin hydrolase activity"/>
    <property type="evidence" value="ECO:0007669"/>
    <property type="project" value="TreeGrafter"/>
</dbReference>
<feature type="active site" description="Nucleophile" evidence="3">
    <location>
        <position position="87"/>
    </location>
</feature>
<name>A0A2K4ZDY2_9FIRM</name>
<proteinExistence type="inferred from homology"/>
<dbReference type="InterPro" id="IPR010905">
    <property type="entry name" value="Glyco_hydro_88"/>
</dbReference>
<dbReference type="Gene3D" id="1.50.10.10">
    <property type="match status" value="1"/>
</dbReference>
<dbReference type="Pfam" id="PF07470">
    <property type="entry name" value="Glyco_hydro_88"/>
    <property type="match status" value="1"/>
</dbReference>
<dbReference type="RefSeq" id="WP_103238759.1">
    <property type="nucleotide sequence ID" value="NZ_CANRXC010000022.1"/>
</dbReference>
<protein>
    <submittedName>
        <fullName evidence="5">Unsaturated chondroitin disaccharide hydrolase</fullName>
        <ecNumber evidence="5">3.2.1.180</ecNumber>
    </submittedName>
</protein>
<feature type="binding site" evidence="4">
    <location>
        <position position="216"/>
    </location>
    <ligand>
        <name>substrate</name>
    </ligand>
</feature>
<dbReference type="EMBL" id="OFSM01000006">
    <property type="protein sequence ID" value="SOY28661.1"/>
    <property type="molecule type" value="Genomic_DNA"/>
</dbReference>
<evidence type="ECO:0000256" key="2">
    <source>
        <dbReference type="ARBA" id="ARBA00038358"/>
    </source>
</evidence>
<dbReference type="AlphaFoldDB" id="A0A2K4ZDY2"/>
<feature type="binding site" evidence="4">
    <location>
        <position position="87"/>
    </location>
    <ligand>
        <name>substrate</name>
    </ligand>
</feature>
<dbReference type="SUPFAM" id="SSF48208">
    <property type="entry name" value="Six-hairpin glycosidases"/>
    <property type="match status" value="1"/>
</dbReference>
<dbReference type="InterPro" id="IPR052369">
    <property type="entry name" value="UG_Glycosaminoglycan_Hydrolase"/>
</dbReference>
<evidence type="ECO:0000256" key="3">
    <source>
        <dbReference type="PIRSR" id="PIRSR610905-1"/>
    </source>
</evidence>
<evidence type="ECO:0000313" key="5">
    <source>
        <dbReference type="EMBL" id="SOY28661.1"/>
    </source>
</evidence>
<accession>A0A2K4ZDY2</accession>
<reference evidence="5 6" key="1">
    <citation type="submission" date="2018-01" db="EMBL/GenBank/DDBJ databases">
        <authorList>
            <person name="Gaut B.S."/>
            <person name="Morton B.R."/>
            <person name="Clegg M.T."/>
            <person name="Duvall M.R."/>
        </authorList>
    </citation>
    <scope>NUCLEOTIDE SEQUENCE [LARGE SCALE GENOMIC DNA]</scope>
    <source>
        <strain evidence="5">GP69</strain>
    </source>
</reference>
<evidence type="ECO:0000313" key="6">
    <source>
        <dbReference type="Proteomes" id="UP000236311"/>
    </source>
</evidence>